<dbReference type="PROSITE" id="PS52015">
    <property type="entry name" value="TONB_CTD"/>
    <property type="match status" value="1"/>
</dbReference>
<dbReference type="Gene3D" id="3.30.1150.10">
    <property type="match status" value="1"/>
</dbReference>
<dbReference type="PANTHER" id="PTHR34978:SF3">
    <property type="entry name" value="SLR0241 PROTEIN"/>
    <property type="match status" value="1"/>
</dbReference>
<keyword evidence="7" id="KW-0378">Hydrolase</keyword>
<evidence type="ECO:0000313" key="7">
    <source>
        <dbReference type="EMBL" id="MBB3222970.1"/>
    </source>
</evidence>
<evidence type="ECO:0000256" key="4">
    <source>
        <dbReference type="ARBA" id="ARBA00023136"/>
    </source>
</evidence>
<feature type="transmembrane region" description="Helical" evidence="5">
    <location>
        <begin position="67"/>
        <end position="85"/>
    </location>
</feature>
<dbReference type="PANTHER" id="PTHR34978">
    <property type="entry name" value="POSSIBLE SENSOR-TRANSDUCER PROTEIN BLAR"/>
    <property type="match status" value="1"/>
</dbReference>
<dbReference type="RefSeq" id="WP_229422321.1">
    <property type="nucleotide sequence ID" value="NZ_CP040017.1"/>
</dbReference>
<feature type="transmembrane region" description="Helical" evidence="5">
    <location>
        <begin position="123"/>
        <end position="143"/>
    </location>
</feature>
<dbReference type="GO" id="GO:0016020">
    <property type="term" value="C:membrane"/>
    <property type="evidence" value="ECO:0007669"/>
    <property type="project" value="UniProtKB-SubCell"/>
</dbReference>
<dbReference type="InterPro" id="IPR006260">
    <property type="entry name" value="TonB/TolA_C"/>
</dbReference>
<dbReference type="GO" id="GO:0016787">
    <property type="term" value="F:hydrolase activity"/>
    <property type="evidence" value="ECO:0007669"/>
    <property type="project" value="UniProtKB-KW"/>
</dbReference>
<accession>A0A7W5HBY5</accession>
<dbReference type="GO" id="GO:0055085">
    <property type="term" value="P:transmembrane transport"/>
    <property type="evidence" value="ECO:0007669"/>
    <property type="project" value="InterPro"/>
</dbReference>
<evidence type="ECO:0000259" key="6">
    <source>
        <dbReference type="PROSITE" id="PS52015"/>
    </source>
</evidence>
<feature type="domain" description="TonB C-terminal" evidence="6">
    <location>
        <begin position="356"/>
        <end position="446"/>
    </location>
</feature>
<protein>
    <submittedName>
        <fullName evidence="7">D-alanyl-D-alanine endopeptidase (Penicillin-binding protein 7)</fullName>
        <ecNumber evidence="7">3.4.21.-</ecNumber>
    </submittedName>
</protein>
<evidence type="ECO:0000256" key="5">
    <source>
        <dbReference type="SAM" id="Phobius"/>
    </source>
</evidence>
<keyword evidence="4 5" id="KW-0472">Membrane</keyword>
<dbReference type="AlphaFoldDB" id="A0A7W5HBY5"/>
<evidence type="ECO:0000256" key="3">
    <source>
        <dbReference type="ARBA" id="ARBA00022989"/>
    </source>
</evidence>
<comment type="caution">
    <text evidence="7">The sequence shown here is derived from an EMBL/GenBank/DDBJ whole genome shotgun (WGS) entry which is preliminary data.</text>
</comment>
<dbReference type="CDD" id="cd07341">
    <property type="entry name" value="M56_BlaR1_MecR1_like"/>
    <property type="match status" value="1"/>
</dbReference>
<gene>
    <name evidence="7" type="ORF">FHS02_003808</name>
</gene>
<proteinExistence type="predicted"/>
<evidence type="ECO:0000313" key="8">
    <source>
        <dbReference type="Proteomes" id="UP000584325"/>
    </source>
</evidence>
<reference evidence="7 8" key="1">
    <citation type="submission" date="2020-08" db="EMBL/GenBank/DDBJ databases">
        <title>Genomic Encyclopedia of Type Strains, Phase III (KMG-III): the genomes of soil and plant-associated and newly described type strains.</title>
        <authorList>
            <person name="Whitman W."/>
        </authorList>
    </citation>
    <scope>NUCLEOTIDE SEQUENCE [LARGE SCALE GENOMIC DNA]</scope>
    <source>
        <strain evidence="7 8">CECT 7753</strain>
    </source>
</reference>
<name>A0A7W5HBY5_9BURK</name>
<keyword evidence="2 5" id="KW-0812">Transmembrane</keyword>
<feature type="transmembrane region" description="Helical" evidence="5">
    <location>
        <begin position="39"/>
        <end position="60"/>
    </location>
</feature>
<dbReference type="Pfam" id="PF05569">
    <property type="entry name" value="Peptidase_M56"/>
    <property type="match status" value="1"/>
</dbReference>
<dbReference type="Pfam" id="PF03544">
    <property type="entry name" value="TonB_C"/>
    <property type="match status" value="1"/>
</dbReference>
<keyword evidence="3 5" id="KW-1133">Transmembrane helix</keyword>
<dbReference type="EMBL" id="JACHXS010000007">
    <property type="protein sequence ID" value="MBB3222970.1"/>
    <property type="molecule type" value="Genomic_DNA"/>
</dbReference>
<comment type="subcellular location">
    <subcellularLocation>
        <location evidence="1">Membrane</location>
        <topology evidence="1">Single-pass membrane protein</topology>
    </subcellularLocation>
</comment>
<dbReference type="InterPro" id="IPR037682">
    <property type="entry name" value="TonB_C"/>
</dbReference>
<dbReference type="InterPro" id="IPR052173">
    <property type="entry name" value="Beta-lactam_resp_regulator"/>
</dbReference>
<dbReference type="EC" id="3.4.21.-" evidence="7"/>
<dbReference type="Gene3D" id="3.30.2010.10">
    <property type="entry name" value="Metalloproteases ('zincins'), catalytic domain"/>
    <property type="match status" value="1"/>
</dbReference>
<sequence length="446" mass="47360">MNAASTVGASLGTTAAPLAEMTAAFLRPGGVVDALGWALVHFLWQGALVGAATALVLAALPAARPQLRYAIACAGLLACLLWPAVTLVLRLRGGAVAEGIATAAQLAGPLQAGRIAGTVQAHMGWIVSAWAACCVVLLARTALGMAWITRAVRAGARDPQWQARLDQLAMAMGVARQVRLRIVAGLASPVTAGCWRPVVLVPASLLSGMPPELLQALLAHEMAHIRRHDYVVNIVQNLAEILLFYHPAVWWLSRRIRFERELIADDLAAGHAGGPRRLAHALSELEKRQFAHHEPALAADGGDLMNRITRLLRPATRRAPSTTVATALATVLPALALASAFFAGQAQADVVNAKPDKRAVVDFKSCAKPVWPQASLAARHTGAVTLRFLIGKDGTVDDAKVKKSSGHPALDDAALEGIRKCRFIAGMSNGEPVTSWMQMQYVWTFN</sequence>
<evidence type="ECO:0000256" key="1">
    <source>
        <dbReference type="ARBA" id="ARBA00004167"/>
    </source>
</evidence>
<dbReference type="SUPFAM" id="SSF74653">
    <property type="entry name" value="TolA/TonB C-terminal domain"/>
    <property type="match status" value="1"/>
</dbReference>
<dbReference type="NCBIfam" id="TIGR01352">
    <property type="entry name" value="tonB_Cterm"/>
    <property type="match status" value="1"/>
</dbReference>
<organism evidence="7 8">
    <name type="scientific">Pseudoduganella umbonata</name>
    <dbReference type="NCBI Taxonomy" id="864828"/>
    <lineage>
        <taxon>Bacteria</taxon>
        <taxon>Pseudomonadati</taxon>
        <taxon>Pseudomonadota</taxon>
        <taxon>Betaproteobacteria</taxon>
        <taxon>Burkholderiales</taxon>
        <taxon>Oxalobacteraceae</taxon>
        <taxon>Telluria group</taxon>
        <taxon>Pseudoduganella</taxon>
    </lineage>
</organism>
<dbReference type="InterPro" id="IPR008756">
    <property type="entry name" value="Peptidase_M56"/>
</dbReference>
<dbReference type="Proteomes" id="UP000584325">
    <property type="component" value="Unassembled WGS sequence"/>
</dbReference>
<evidence type="ECO:0000256" key="2">
    <source>
        <dbReference type="ARBA" id="ARBA00022692"/>
    </source>
</evidence>